<name>A0A2N8ZLG1_9VIBR</name>
<dbReference type="InterPro" id="IPR000160">
    <property type="entry name" value="GGDEF_dom"/>
</dbReference>
<dbReference type="RefSeq" id="WP_102524910.1">
    <property type="nucleotide sequence ID" value="NZ_LT960612.1"/>
</dbReference>
<dbReference type="CDD" id="cd01948">
    <property type="entry name" value="EAL"/>
    <property type="match status" value="1"/>
</dbReference>
<dbReference type="SMART" id="SM00052">
    <property type="entry name" value="EAL"/>
    <property type="match status" value="1"/>
</dbReference>
<dbReference type="Gene3D" id="3.20.20.450">
    <property type="entry name" value="EAL domain"/>
    <property type="match status" value="1"/>
</dbReference>
<dbReference type="Gene3D" id="3.30.70.270">
    <property type="match status" value="1"/>
</dbReference>
<feature type="domain" description="GGDEF" evidence="3">
    <location>
        <begin position="361"/>
        <end position="492"/>
    </location>
</feature>
<reference evidence="4 5" key="1">
    <citation type="submission" date="2017-10" db="EMBL/GenBank/DDBJ databases">
        <authorList>
            <person name="Banno H."/>
            <person name="Chua N.-H."/>
        </authorList>
    </citation>
    <scope>NUCLEOTIDE SEQUENCE [LARGE SCALE GENOMIC DNA]</scope>
    <source>
        <strain evidence="4">Vibrio tapetis CECT4600</strain>
    </source>
</reference>
<dbReference type="OrthoDB" id="9804951at2"/>
<evidence type="ECO:0000313" key="5">
    <source>
        <dbReference type="Proteomes" id="UP000235828"/>
    </source>
</evidence>
<feature type="transmembrane region" description="Helical" evidence="1">
    <location>
        <begin position="12"/>
        <end position="31"/>
    </location>
</feature>
<dbReference type="EMBL" id="LT960612">
    <property type="protein sequence ID" value="SON52735.1"/>
    <property type="molecule type" value="Genomic_DNA"/>
</dbReference>
<accession>A0A2N8ZLG1</accession>
<dbReference type="PANTHER" id="PTHR33121">
    <property type="entry name" value="CYCLIC DI-GMP PHOSPHODIESTERASE PDEF"/>
    <property type="match status" value="1"/>
</dbReference>
<dbReference type="CDD" id="cd01949">
    <property type="entry name" value="GGDEF"/>
    <property type="match status" value="1"/>
</dbReference>
<dbReference type="SUPFAM" id="SSF141868">
    <property type="entry name" value="EAL domain-like"/>
    <property type="match status" value="1"/>
</dbReference>
<evidence type="ECO:0000256" key="1">
    <source>
        <dbReference type="SAM" id="Phobius"/>
    </source>
</evidence>
<keyword evidence="1" id="KW-0472">Membrane</keyword>
<feature type="domain" description="EAL" evidence="2">
    <location>
        <begin position="501"/>
        <end position="754"/>
    </location>
</feature>
<dbReference type="InterPro" id="IPR029787">
    <property type="entry name" value="Nucleotide_cyclase"/>
</dbReference>
<evidence type="ECO:0000259" key="3">
    <source>
        <dbReference type="PROSITE" id="PS50887"/>
    </source>
</evidence>
<keyword evidence="5" id="KW-1185">Reference proteome</keyword>
<dbReference type="PANTHER" id="PTHR33121:SF79">
    <property type="entry name" value="CYCLIC DI-GMP PHOSPHODIESTERASE PDED-RELATED"/>
    <property type="match status" value="1"/>
</dbReference>
<dbReference type="SUPFAM" id="SSF55073">
    <property type="entry name" value="Nucleotide cyclase"/>
    <property type="match status" value="1"/>
</dbReference>
<keyword evidence="1" id="KW-1133">Transmembrane helix</keyword>
<dbReference type="Proteomes" id="UP000235828">
    <property type="component" value="Chromosome B"/>
</dbReference>
<protein>
    <submittedName>
        <fullName evidence="4">Putative EAL and GGDEF domains protein</fullName>
    </submittedName>
</protein>
<feature type="transmembrane region" description="Helical" evidence="1">
    <location>
        <begin position="294"/>
        <end position="316"/>
    </location>
</feature>
<dbReference type="InterPro" id="IPR043128">
    <property type="entry name" value="Rev_trsase/Diguanyl_cyclase"/>
</dbReference>
<dbReference type="Pfam" id="PF00563">
    <property type="entry name" value="EAL"/>
    <property type="match status" value="1"/>
</dbReference>
<proteinExistence type="predicted"/>
<dbReference type="GO" id="GO:0071111">
    <property type="term" value="F:cyclic-guanylate-specific phosphodiesterase activity"/>
    <property type="evidence" value="ECO:0007669"/>
    <property type="project" value="InterPro"/>
</dbReference>
<organism evidence="4 5">
    <name type="scientific">Vibrio tapetis subsp. tapetis</name>
    <dbReference type="NCBI Taxonomy" id="1671868"/>
    <lineage>
        <taxon>Bacteria</taxon>
        <taxon>Pseudomonadati</taxon>
        <taxon>Pseudomonadota</taxon>
        <taxon>Gammaproteobacteria</taxon>
        <taxon>Vibrionales</taxon>
        <taxon>Vibrionaceae</taxon>
        <taxon>Vibrio</taxon>
    </lineage>
</organism>
<dbReference type="InterPro" id="IPR035919">
    <property type="entry name" value="EAL_sf"/>
</dbReference>
<dbReference type="SMART" id="SM00267">
    <property type="entry name" value="GGDEF"/>
    <property type="match status" value="1"/>
</dbReference>
<dbReference type="InterPro" id="IPR050706">
    <property type="entry name" value="Cyclic-di-GMP_PDE-like"/>
</dbReference>
<dbReference type="NCBIfam" id="TIGR00254">
    <property type="entry name" value="GGDEF"/>
    <property type="match status" value="1"/>
</dbReference>
<keyword evidence="1" id="KW-0812">Transmembrane</keyword>
<dbReference type="PROSITE" id="PS50887">
    <property type="entry name" value="GGDEF"/>
    <property type="match status" value="1"/>
</dbReference>
<dbReference type="CDD" id="cd12914">
    <property type="entry name" value="PDC1_DGC_like"/>
    <property type="match status" value="1"/>
</dbReference>
<evidence type="ECO:0000313" key="4">
    <source>
        <dbReference type="EMBL" id="SON52735.1"/>
    </source>
</evidence>
<dbReference type="KEGG" id="vta:B1124"/>
<evidence type="ECO:0000259" key="2">
    <source>
        <dbReference type="PROSITE" id="PS50883"/>
    </source>
</evidence>
<dbReference type="InterPro" id="IPR001633">
    <property type="entry name" value="EAL_dom"/>
</dbReference>
<dbReference type="PROSITE" id="PS50883">
    <property type="entry name" value="EAL"/>
    <property type="match status" value="1"/>
</dbReference>
<sequence>MANLKRNIWTLYKFLVLTSSLLFAFILYLQFDQVEKSHLEEQYNSVQLFSNGSQTLLDNQEMILDMLAERLIFGNTFKNQAETQDWLNSLLSINSNIAAFGLADPDGTIKLVSSNLNLEQQPNLLEQAKTKHSFSKALTSYSMVIGRSYYKPDINQLILPIRKAIRDEDGHVIAVMTAGLELDGTTLFDIELHNGEDHQIGLIRSDFFIQYMIASDTNPVNYEEPLDAVHFLSILRCISSANNLTLTQLKGSIKPVSGNVFDQTTPSSYTVKYLSRYDVWAVSIVSLDHIAIEYLLSIIIYVVIYILLLSVFYFFIRSIDQHEKERRKELLYQAHHDALTALPNQHYLRAHARKWFKHSMKPASLLYLDINQFKRINDSAGHRIGDKILVLIVERLKNQLTSDALLVRESGDEFLIVTPTVDKYELERLSRSILNKLSQPFTVDDYSFILSCSIGISQYPKQGLHLDELQRSADIAMYQAKSQGKNISFFDEEMQTCYLQEIKLEQRLRSAINDKKLSMAYQPQIDSNGQLHGVEALVRWTDCEFGFIPPDQFIPIAENFGLMPKLGQLIMEMTLTDMEALQRELGYSFQTAINISVKQITQGDFLDKLLLTIQKSRYNQRYITLEITENLFIEDKEVMRPLFANLKKLGMRISLDDFGTGYSSLSILGELPFDEIKIDKSFVDNIDIDEKSYKMAQNIISIAKNFDREVLAEGVESKEQEMILRECGCDLFQGYYYARPMGYKELKPFLATKRPQELVATE</sequence>
<dbReference type="Gene3D" id="3.30.450.20">
    <property type="entry name" value="PAS domain"/>
    <property type="match status" value="1"/>
</dbReference>
<gene>
    <name evidence="4" type="ORF">VTAP4600_B1124</name>
</gene>
<dbReference type="Pfam" id="PF00990">
    <property type="entry name" value="GGDEF"/>
    <property type="match status" value="1"/>
</dbReference>
<dbReference type="AlphaFoldDB" id="A0A2N8ZLG1"/>